<organism evidence="1 2">
    <name type="scientific">Eretmocerus hayati</name>
    <dbReference type="NCBI Taxonomy" id="131215"/>
    <lineage>
        <taxon>Eukaryota</taxon>
        <taxon>Metazoa</taxon>
        <taxon>Ecdysozoa</taxon>
        <taxon>Arthropoda</taxon>
        <taxon>Hexapoda</taxon>
        <taxon>Insecta</taxon>
        <taxon>Pterygota</taxon>
        <taxon>Neoptera</taxon>
        <taxon>Endopterygota</taxon>
        <taxon>Hymenoptera</taxon>
        <taxon>Apocrita</taxon>
        <taxon>Proctotrupomorpha</taxon>
        <taxon>Chalcidoidea</taxon>
        <taxon>Aphelinidae</taxon>
        <taxon>Aphelininae</taxon>
        <taxon>Eretmocerus</taxon>
    </lineage>
</organism>
<dbReference type="Proteomes" id="UP001239111">
    <property type="component" value="Chromosome 2"/>
</dbReference>
<dbReference type="EMBL" id="CM056742">
    <property type="protein sequence ID" value="KAJ8677667.1"/>
    <property type="molecule type" value="Genomic_DNA"/>
</dbReference>
<accession>A0ACC2P5G5</accession>
<reference evidence="1" key="1">
    <citation type="submission" date="2023-04" db="EMBL/GenBank/DDBJ databases">
        <title>A chromosome-level genome assembly of the parasitoid wasp Eretmocerus hayati.</title>
        <authorList>
            <person name="Zhong Y."/>
            <person name="Liu S."/>
            <person name="Liu Y."/>
        </authorList>
    </citation>
    <scope>NUCLEOTIDE SEQUENCE</scope>
    <source>
        <strain evidence="1">ZJU_SS_LIU_2023</strain>
    </source>
</reference>
<sequence>MAKMQEGGLRVSPLAQRNIRMIGVPPKPRTHKTRLVPDPLPVDGDKLPEFAVAHARTMNTVKDFTKFIIPIVFTRDQLRNCCLYIAKVASYKFTPRPALPVEKVNAVLNLLWEIFSYDGDFERQFGDAFRSMQPKRRTHQPANAGTA</sequence>
<evidence type="ECO:0000313" key="1">
    <source>
        <dbReference type="EMBL" id="KAJ8677667.1"/>
    </source>
</evidence>
<evidence type="ECO:0000313" key="2">
    <source>
        <dbReference type="Proteomes" id="UP001239111"/>
    </source>
</evidence>
<name>A0ACC2P5G5_9HYME</name>
<protein>
    <submittedName>
        <fullName evidence="1">Uncharacterized protein</fullName>
    </submittedName>
</protein>
<gene>
    <name evidence="1" type="ORF">QAD02_013454</name>
</gene>
<proteinExistence type="predicted"/>
<comment type="caution">
    <text evidence="1">The sequence shown here is derived from an EMBL/GenBank/DDBJ whole genome shotgun (WGS) entry which is preliminary data.</text>
</comment>
<keyword evidence="2" id="KW-1185">Reference proteome</keyword>